<evidence type="ECO:0000313" key="13">
    <source>
        <dbReference type="Proteomes" id="UP000437068"/>
    </source>
</evidence>
<evidence type="ECO:0000313" key="9">
    <source>
        <dbReference type="EMBL" id="KAE9185632.1"/>
    </source>
</evidence>
<evidence type="ECO:0000313" key="6">
    <source>
        <dbReference type="EMBL" id="KAE9092930.1"/>
    </source>
</evidence>
<keyword evidence="1" id="KW-0175">Coiled coil</keyword>
<evidence type="ECO:0000313" key="5">
    <source>
        <dbReference type="EMBL" id="KAE9077304.1"/>
    </source>
</evidence>
<evidence type="ECO:0000313" key="17">
    <source>
        <dbReference type="Proteomes" id="UP000460718"/>
    </source>
</evidence>
<dbReference type="Proteomes" id="UP000429523">
    <property type="component" value="Unassembled WGS sequence"/>
</dbReference>
<dbReference type="Proteomes" id="UP000440732">
    <property type="component" value="Unassembled WGS sequence"/>
</dbReference>
<dbReference type="Proteomes" id="UP000440367">
    <property type="component" value="Unassembled WGS sequence"/>
</dbReference>
<accession>A0A6A3QL06</accession>
<evidence type="ECO:0000313" key="8">
    <source>
        <dbReference type="EMBL" id="KAE9185108.1"/>
    </source>
</evidence>
<evidence type="ECO:0000256" key="1">
    <source>
        <dbReference type="SAM" id="Coils"/>
    </source>
</evidence>
<evidence type="ECO:0000313" key="15">
    <source>
        <dbReference type="Proteomes" id="UP000440732"/>
    </source>
</evidence>
<dbReference type="EMBL" id="QXGE01002734">
    <property type="protein sequence ID" value="KAE9279581.1"/>
    <property type="molecule type" value="Genomic_DNA"/>
</dbReference>
<evidence type="ECO:0000313" key="16">
    <source>
        <dbReference type="Proteomes" id="UP000441208"/>
    </source>
</evidence>
<reference evidence="11 12" key="1">
    <citation type="submission" date="2018-08" db="EMBL/GenBank/DDBJ databases">
        <title>Genomic investigation of the strawberry pathogen Phytophthora fragariae indicates pathogenicity is determined by transcriptional variation in three key races.</title>
        <authorList>
            <person name="Adams T.M."/>
            <person name="Armitage A.D."/>
            <person name="Sobczyk M.K."/>
            <person name="Bates H.J."/>
            <person name="Dunwell J.M."/>
            <person name="Nellist C.F."/>
            <person name="Harrison R.J."/>
        </authorList>
    </citation>
    <scope>NUCLEOTIDE SEQUENCE [LARGE SCALE GENOMIC DNA]</scope>
    <source>
        <strain evidence="10 13">A4</strain>
        <strain evidence="9 14">BC-1</strain>
        <strain evidence="8 18">BC-23</strain>
        <strain evidence="7 12">NOV-27</strain>
        <strain evidence="6 15">NOV-5</strain>
        <strain evidence="5 16">NOV-71</strain>
        <strain evidence="2 11">NOV-9</strain>
        <strain evidence="4 19">ONT-3</strain>
        <strain evidence="3 17">SCRP245</strain>
    </source>
</reference>
<dbReference type="EMBL" id="QXGF01002717">
    <property type="protein sequence ID" value="KAE8923655.1"/>
    <property type="molecule type" value="Genomic_DNA"/>
</dbReference>
<dbReference type="EMBL" id="QXFX01002803">
    <property type="protein sequence ID" value="KAE9073503.1"/>
    <property type="molecule type" value="Genomic_DNA"/>
</dbReference>
<dbReference type="OrthoDB" id="113640at2759"/>
<dbReference type="EMBL" id="QXGD01002672">
    <property type="protein sequence ID" value="KAE9185632.1"/>
    <property type="molecule type" value="Genomic_DNA"/>
</dbReference>
<feature type="coiled-coil region" evidence="1">
    <location>
        <begin position="32"/>
        <end position="63"/>
    </location>
</feature>
<dbReference type="EMBL" id="QXFW01002723">
    <property type="protein sequence ID" value="KAE8975949.1"/>
    <property type="molecule type" value="Genomic_DNA"/>
</dbReference>
<gene>
    <name evidence="10" type="ORF">PF001_g24653</name>
    <name evidence="9" type="ORF">PF002_g26115</name>
    <name evidence="8" type="ORF">PF004_g23467</name>
    <name evidence="7" type="ORF">PF005_g25369</name>
    <name evidence="6" type="ORF">PF006_g24565</name>
    <name evidence="5" type="ORF">PF007_g24294</name>
    <name evidence="2" type="ORF">PF009_g26100</name>
    <name evidence="4" type="ORF">PF010_g25045</name>
    <name evidence="3" type="ORF">PF011_g24259</name>
</gene>
<dbReference type="EMBL" id="QXGC01002513">
    <property type="protein sequence ID" value="KAE9185108.1"/>
    <property type="molecule type" value="Genomic_DNA"/>
</dbReference>
<evidence type="ECO:0000313" key="2">
    <source>
        <dbReference type="EMBL" id="KAE8923655.1"/>
    </source>
</evidence>
<evidence type="ECO:0000313" key="4">
    <source>
        <dbReference type="EMBL" id="KAE9073503.1"/>
    </source>
</evidence>
<sequence length="436" mass="50336">MNHSNGDAGTSGTCWIRNGGQQTPLQFQNEPLFDAEVKIEDLEKEKQRQLAEAKAARRRQRHKEVVARSRLRHKETAAAIQQQELVLGRELHELLEQTGHSVTLGAEPTVVPLHEGALKQQELHHKYAEQVATQERILLENKELRRRIEDHAKLCDAIEKECVLCEVTADYRGCIKDVERSTSGTSWRIFFGGDDDPIYYVPLTEKNCEEIMRTVFQRMLNLHAEFMQRRMPISELEFFGWRVMRPLEVGPRILRFQFTKTVRVVEDSMDDIVNRTWDAFHDPNKYATIYSTPAVTRVIQRVSNDMTVLLQNAPVQAGQKRNIRYFNILARVRGLSAQSERVVALLKTIMKPSDCQGAAVTTQLHEVEWMKRGISYLLLTEEPQTPLKSAARNVRLHYGCDYECVSEDHARYLMVEVLGIACRWERLVMPSHLLTF</sequence>
<evidence type="ECO:0000313" key="14">
    <source>
        <dbReference type="Proteomes" id="UP000440367"/>
    </source>
</evidence>
<proteinExistence type="predicted"/>
<keyword evidence="12" id="KW-1185">Reference proteome</keyword>
<evidence type="ECO:0000313" key="18">
    <source>
        <dbReference type="Proteomes" id="UP000476176"/>
    </source>
</evidence>
<dbReference type="Proteomes" id="UP000488956">
    <property type="component" value="Unassembled WGS sequence"/>
</dbReference>
<dbReference type="Proteomes" id="UP000441208">
    <property type="component" value="Unassembled WGS sequence"/>
</dbReference>
<dbReference type="Proteomes" id="UP000460718">
    <property type="component" value="Unassembled WGS sequence"/>
</dbReference>
<evidence type="ECO:0000313" key="10">
    <source>
        <dbReference type="EMBL" id="KAE9279581.1"/>
    </source>
</evidence>
<name>A0A6A3QL06_9STRA</name>
<dbReference type="Proteomes" id="UP000476176">
    <property type="component" value="Unassembled WGS sequence"/>
</dbReference>
<dbReference type="AlphaFoldDB" id="A0A6A3QL06"/>
<evidence type="ECO:0000313" key="7">
    <source>
        <dbReference type="EMBL" id="KAE9175512.1"/>
    </source>
</evidence>
<dbReference type="EMBL" id="QXGA01002729">
    <property type="protein sequence ID" value="KAE9092930.1"/>
    <property type="molecule type" value="Genomic_DNA"/>
</dbReference>
<dbReference type="EMBL" id="QXFZ01002420">
    <property type="protein sequence ID" value="KAE9077304.1"/>
    <property type="molecule type" value="Genomic_DNA"/>
</dbReference>
<dbReference type="Proteomes" id="UP000433483">
    <property type="component" value="Unassembled WGS sequence"/>
</dbReference>
<comment type="caution">
    <text evidence="5">The sequence shown here is derived from an EMBL/GenBank/DDBJ whole genome shotgun (WGS) entry which is preliminary data.</text>
</comment>
<evidence type="ECO:0000313" key="19">
    <source>
        <dbReference type="Proteomes" id="UP000488956"/>
    </source>
</evidence>
<dbReference type="EMBL" id="QXGB01002723">
    <property type="protein sequence ID" value="KAE9175512.1"/>
    <property type="molecule type" value="Genomic_DNA"/>
</dbReference>
<protein>
    <submittedName>
        <fullName evidence="5">Uncharacterized protein</fullName>
    </submittedName>
</protein>
<evidence type="ECO:0000313" key="11">
    <source>
        <dbReference type="Proteomes" id="UP000429523"/>
    </source>
</evidence>
<evidence type="ECO:0000313" key="3">
    <source>
        <dbReference type="EMBL" id="KAE8975949.1"/>
    </source>
</evidence>
<dbReference type="Proteomes" id="UP000437068">
    <property type="component" value="Unassembled WGS sequence"/>
</dbReference>
<organism evidence="5 16">
    <name type="scientific">Phytophthora fragariae</name>
    <dbReference type="NCBI Taxonomy" id="53985"/>
    <lineage>
        <taxon>Eukaryota</taxon>
        <taxon>Sar</taxon>
        <taxon>Stramenopiles</taxon>
        <taxon>Oomycota</taxon>
        <taxon>Peronosporomycetes</taxon>
        <taxon>Peronosporales</taxon>
        <taxon>Peronosporaceae</taxon>
        <taxon>Phytophthora</taxon>
    </lineage>
</organism>
<evidence type="ECO:0000313" key="12">
    <source>
        <dbReference type="Proteomes" id="UP000433483"/>
    </source>
</evidence>